<feature type="region of interest" description="Disordered" evidence="1">
    <location>
        <begin position="503"/>
        <end position="526"/>
    </location>
</feature>
<dbReference type="InterPro" id="IPR010730">
    <property type="entry name" value="HET"/>
</dbReference>
<dbReference type="PANTHER" id="PTHR24148:SF64">
    <property type="entry name" value="HETEROKARYON INCOMPATIBILITY DOMAIN-CONTAINING PROTEIN"/>
    <property type="match status" value="1"/>
</dbReference>
<evidence type="ECO:0000259" key="2">
    <source>
        <dbReference type="Pfam" id="PF06985"/>
    </source>
</evidence>
<dbReference type="Pfam" id="PF06985">
    <property type="entry name" value="HET"/>
    <property type="match status" value="1"/>
</dbReference>
<gene>
    <name evidence="3" type="ORF">PG986_011224</name>
</gene>
<reference evidence="3 4" key="1">
    <citation type="submission" date="2023-01" db="EMBL/GenBank/DDBJ databases">
        <title>Analysis of 21 Apiospora genomes using comparative genomics revels a genus with tremendous synthesis potential of carbohydrate active enzymes and secondary metabolites.</title>
        <authorList>
            <person name="Sorensen T."/>
        </authorList>
    </citation>
    <scope>NUCLEOTIDE SEQUENCE [LARGE SCALE GENOMIC DNA]</scope>
    <source>
        <strain evidence="3 4">CBS 24483</strain>
    </source>
</reference>
<feature type="region of interest" description="Disordered" evidence="1">
    <location>
        <begin position="1"/>
        <end position="23"/>
    </location>
</feature>
<evidence type="ECO:0000313" key="4">
    <source>
        <dbReference type="Proteomes" id="UP001391051"/>
    </source>
</evidence>
<keyword evidence="4" id="KW-1185">Reference proteome</keyword>
<evidence type="ECO:0000313" key="3">
    <source>
        <dbReference type="EMBL" id="KAK7946903.1"/>
    </source>
</evidence>
<dbReference type="PANTHER" id="PTHR24148">
    <property type="entry name" value="ANKYRIN REPEAT DOMAIN-CONTAINING PROTEIN 39 HOMOLOG-RELATED"/>
    <property type="match status" value="1"/>
</dbReference>
<dbReference type="InterPro" id="IPR052895">
    <property type="entry name" value="HetReg/Transcr_Mod"/>
</dbReference>
<protein>
    <submittedName>
        <fullName evidence="3">Heterokaryon incompatibility protein</fullName>
    </submittedName>
</protein>
<dbReference type="Proteomes" id="UP001391051">
    <property type="component" value="Unassembled WGS sequence"/>
</dbReference>
<dbReference type="GeneID" id="92080508"/>
<proteinExistence type="predicted"/>
<sequence>MGISKVGHFSSSLKTDQKDWTHQPNKRIWKEQVIKRSSGAGAIAASTAIYATLPEADAIRLLELYPAPQHGMPLIDRYTALSYVWGNPVPTDTLTVDDGHGDLGITSNLATALRDIRHASVSLKLWVDAICINQGDFTERACQVRIMGEIYAAAGSTIIYLGSPAPGLEVLFETVHARANARLGLKTPTEAEDHQALTHSIEQFCSLPRAMDETRGSNNPKDRTMANLIRVRAGSHATDPRDYFFSLMGLVSDQDKVGAYFQVDYRQSVRDVYVTAATYALGAMGLPKLLGSRFDPLWSSAPTPTSPLRAELPSWVPDWAIQTPWTPAWAKAEEERLKGSAGSSFLPWGSSSMVFRGRLTLPDRCVHPLGAVVLDQFPQDFSLLVPEQHGMEQDPHLREWCLERSRDAYNDHSLPQGRPTCRLALLALGHLHVVPADTAVGDFVFDTIDLGQRAGRKFVPHDGDWACCVVGRPLRPRPGDCDDDYEKGKEDVEIAQHMAKVGGGETAGTKRSGHPRRGYPSLGSGGARALAPERHQCACGPVRPGSALPAGWLQ</sequence>
<comment type="caution">
    <text evidence="3">The sequence shown here is derived from an EMBL/GenBank/DDBJ whole genome shotgun (WGS) entry which is preliminary data.</text>
</comment>
<dbReference type="EMBL" id="JAQQWE010000007">
    <property type="protein sequence ID" value="KAK7946903.1"/>
    <property type="molecule type" value="Genomic_DNA"/>
</dbReference>
<dbReference type="RefSeq" id="XP_066696937.1">
    <property type="nucleotide sequence ID" value="XM_066847446.1"/>
</dbReference>
<organism evidence="3 4">
    <name type="scientific">Apiospora aurea</name>
    <dbReference type="NCBI Taxonomy" id="335848"/>
    <lineage>
        <taxon>Eukaryota</taxon>
        <taxon>Fungi</taxon>
        <taxon>Dikarya</taxon>
        <taxon>Ascomycota</taxon>
        <taxon>Pezizomycotina</taxon>
        <taxon>Sordariomycetes</taxon>
        <taxon>Xylariomycetidae</taxon>
        <taxon>Amphisphaeriales</taxon>
        <taxon>Apiosporaceae</taxon>
        <taxon>Apiospora</taxon>
    </lineage>
</organism>
<feature type="domain" description="Heterokaryon incompatibility" evidence="2">
    <location>
        <begin position="78"/>
        <end position="190"/>
    </location>
</feature>
<evidence type="ECO:0000256" key="1">
    <source>
        <dbReference type="SAM" id="MobiDB-lite"/>
    </source>
</evidence>
<name>A0ABR1Q4G8_9PEZI</name>
<accession>A0ABR1Q4G8</accession>